<evidence type="ECO:0000313" key="6">
    <source>
        <dbReference type="Proteomes" id="UP000523079"/>
    </source>
</evidence>
<evidence type="ECO:0000313" key="5">
    <source>
        <dbReference type="EMBL" id="MBA8795205.1"/>
    </source>
</evidence>
<evidence type="ECO:0000256" key="2">
    <source>
        <dbReference type="ARBA" id="ARBA00023125"/>
    </source>
</evidence>
<sequence length="157" mass="17665">MNSPNGDPVAVDRFVESFAAQLTDAGMPRMASRVFVLLLTRQEGAATATELAERLRASAGAVSGAVRYLIQVKLVDREQLPGSRRDYYRVRPGVWYSAVLDQQPRYVRWHAQLGEGMDAVGPDTEAGRRLAETRDFFDYLATEMPALVERWQARHRP</sequence>
<protein>
    <recommendedName>
        <fullName evidence="4">HTH marR-type domain-containing protein</fullName>
    </recommendedName>
</protein>
<dbReference type="InterPro" id="IPR052362">
    <property type="entry name" value="HTH-GbsR_regulator"/>
</dbReference>
<organism evidence="5 6">
    <name type="scientific">Microlunatus kandeliicorticis</name>
    <dbReference type="NCBI Taxonomy" id="1759536"/>
    <lineage>
        <taxon>Bacteria</taxon>
        <taxon>Bacillati</taxon>
        <taxon>Actinomycetota</taxon>
        <taxon>Actinomycetes</taxon>
        <taxon>Propionibacteriales</taxon>
        <taxon>Propionibacteriaceae</taxon>
        <taxon>Microlunatus</taxon>
    </lineage>
</organism>
<gene>
    <name evidence="5" type="ORF">FHX74_002833</name>
</gene>
<feature type="domain" description="HTH marR-type" evidence="4">
    <location>
        <begin position="26"/>
        <end position="85"/>
    </location>
</feature>
<comment type="caution">
    <text evidence="5">The sequence shown here is derived from an EMBL/GenBank/DDBJ whole genome shotgun (WGS) entry which is preliminary data.</text>
</comment>
<dbReference type="InterPro" id="IPR036388">
    <property type="entry name" value="WH-like_DNA-bd_sf"/>
</dbReference>
<dbReference type="InterPro" id="IPR000835">
    <property type="entry name" value="HTH_MarR-typ"/>
</dbReference>
<dbReference type="PANTHER" id="PTHR38465">
    <property type="entry name" value="HTH-TYPE TRANSCRIPTIONAL REGULATOR MJ1563-RELATED"/>
    <property type="match status" value="1"/>
</dbReference>
<dbReference type="GO" id="GO:0003677">
    <property type="term" value="F:DNA binding"/>
    <property type="evidence" value="ECO:0007669"/>
    <property type="project" value="UniProtKB-KW"/>
</dbReference>
<dbReference type="InterPro" id="IPR036390">
    <property type="entry name" value="WH_DNA-bd_sf"/>
</dbReference>
<evidence type="ECO:0000259" key="4">
    <source>
        <dbReference type="Pfam" id="PF12802"/>
    </source>
</evidence>
<dbReference type="Gene3D" id="1.10.10.10">
    <property type="entry name" value="Winged helix-like DNA-binding domain superfamily/Winged helix DNA-binding domain"/>
    <property type="match status" value="1"/>
</dbReference>
<dbReference type="PANTHER" id="PTHR38465:SF2">
    <property type="entry name" value="HTH-TYPE TRANSCRIPTIONAL REGULATOR MMPR5"/>
    <property type="match status" value="1"/>
</dbReference>
<reference evidence="5 6" key="1">
    <citation type="submission" date="2020-07" db="EMBL/GenBank/DDBJ databases">
        <title>Sequencing the genomes of 1000 actinobacteria strains.</title>
        <authorList>
            <person name="Klenk H.-P."/>
        </authorList>
    </citation>
    <scope>NUCLEOTIDE SEQUENCE [LARGE SCALE GENOMIC DNA]</scope>
    <source>
        <strain evidence="5 6">DSM 100723</strain>
    </source>
</reference>
<keyword evidence="6" id="KW-1185">Reference proteome</keyword>
<dbReference type="SUPFAM" id="SSF46785">
    <property type="entry name" value="Winged helix' DNA-binding domain"/>
    <property type="match status" value="1"/>
</dbReference>
<evidence type="ECO:0000256" key="1">
    <source>
        <dbReference type="ARBA" id="ARBA00023015"/>
    </source>
</evidence>
<dbReference type="Gene3D" id="1.10.287.160">
    <property type="entry name" value="HR1 repeat"/>
    <property type="match status" value="1"/>
</dbReference>
<accession>A0A7W3IU53</accession>
<dbReference type="Pfam" id="PF12802">
    <property type="entry name" value="MarR_2"/>
    <property type="match status" value="1"/>
</dbReference>
<keyword evidence="2" id="KW-0238">DNA-binding</keyword>
<dbReference type="Proteomes" id="UP000523079">
    <property type="component" value="Unassembled WGS sequence"/>
</dbReference>
<dbReference type="RefSeq" id="WP_220483932.1">
    <property type="nucleotide sequence ID" value="NZ_JACGWT010000004.1"/>
</dbReference>
<name>A0A7W3IU53_9ACTN</name>
<keyword evidence="1" id="KW-0805">Transcription regulation</keyword>
<evidence type="ECO:0000256" key="3">
    <source>
        <dbReference type="ARBA" id="ARBA00023163"/>
    </source>
</evidence>
<dbReference type="EMBL" id="JACGWT010000004">
    <property type="protein sequence ID" value="MBA8795205.1"/>
    <property type="molecule type" value="Genomic_DNA"/>
</dbReference>
<proteinExistence type="predicted"/>
<dbReference type="GO" id="GO:0003700">
    <property type="term" value="F:DNA-binding transcription factor activity"/>
    <property type="evidence" value="ECO:0007669"/>
    <property type="project" value="InterPro"/>
</dbReference>
<dbReference type="AlphaFoldDB" id="A0A7W3IU53"/>
<keyword evidence="3" id="KW-0804">Transcription</keyword>